<evidence type="ECO:0000259" key="1">
    <source>
        <dbReference type="PROSITE" id="PS50404"/>
    </source>
</evidence>
<dbReference type="PROSITE" id="PS50405">
    <property type="entry name" value="GST_CTER"/>
    <property type="match status" value="1"/>
</dbReference>
<dbReference type="PROSITE" id="PS50404">
    <property type="entry name" value="GST_NTER"/>
    <property type="match status" value="1"/>
</dbReference>
<dbReference type="InterPro" id="IPR010987">
    <property type="entry name" value="Glutathione-S-Trfase_C-like"/>
</dbReference>
<dbReference type="InterPro" id="IPR036282">
    <property type="entry name" value="Glutathione-S-Trfase_C_sf"/>
</dbReference>
<dbReference type="Pfam" id="PF00043">
    <property type="entry name" value="GST_C"/>
    <property type="match status" value="1"/>
</dbReference>
<organism evidence="3">
    <name type="scientific">hydrothermal vent metagenome</name>
    <dbReference type="NCBI Taxonomy" id="652676"/>
    <lineage>
        <taxon>unclassified sequences</taxon>
        <taxon>metagenomes</taxon>
        <taxon>ecological metagenomes</taxon>
    </lineage>
</organism>
<dbReference type="EMBL" id="UOFE01000027">
    <property type="protein sequence ID" value="VAW52405.1"/>
    <property type="molecule type" value="Genomic_DNA"/>
</dbReference>
<gene>
    <name evidence="3" type="ORF">MNBD_GAMMA05-734</name>
</gene>
<feature type="domain" description="GST C-terminal" evidence="2">
    <location>
        <begin position="82"/>
        <end position="198"/>
    </location>
</feature>
<protein>
    <submittedName>
        <fullName evidence="3">Stringent starvation protein A</fullName>
    </submittedName>
</protein>
<dbReference type="SUPFAM" id="SSF52833">
    <property type="entry name" value="Thioredoxin-like"/>
    <property type="match status" value="1"/>
</dbReference>
<dbReference type="Gene3D" id="1.20.1050.10">
    <property type="match status" value="1"/>
</dbReference>
<dbReference type="SUPFAM" id="SSF47616">
    <property type="entry name" value="GST C-terminal domain-like"/>
    <property type="match status" value="1"/>
</dbReference>
<name>A0A3B0W8Y8_9ZZZZ</name>
<dbReference type="InterPro" id="IPR050983">
    <property type="entry name" value="GST_Omega/HSP26"/>
</dbReference>
<reference evidence="3" key="1">
    <citation type="submission" date="2018-06" db="EMBL/GenBank/DDBJ databases">
        <authorList>
            <person name="Zhirakovskaya E."/>
        </authorList>
    </citation>
    <scope>NUCLEOTIDE SEQUENCE</scope>
</reference>
<dbReference type="InterPro" id="IPR004045">
    <property type="entry name" value="Glutathione_S-Trfase_N"/>
</dbReference>
<dbReference type="PANTHER" id="PTHR43968:SF6">
    <property type="entry name" value="GLUTATHIONE S-TRANSFERASE OMEGA"/>
    <property type="match status" value="1"/>
</dbReference>
<dbReference type="InterPro" id="IPR040079">
    <property type="entry name" value="Glutathione_S-Trfase"/>
</dbReference>
<dbReference type="GO" id="GO:0005737">
    <property type="term" value="C:cytoplasm"/>
    <property type="evidence" value="ECO:0007669"/>
    <property type="project" value="TreeGrafter"/>
</dbReference>
<dbReference type="Pfam" id="PF13409">
    <property type="entry name" value="GST_N_2"/>
    <property type="match status" value="1"/>
</dbReference>
<sequence length="198" mass="22787">MNLYTSASTIQCHRTRIVLNEKDIVHEVIQVDPKKLPEDLIDLNPYGSLPTLVDRDLVLYNSRVIMEYLEERFPHPPLMPVGPVQRAQTRLALFQVEHDWYPLVDIIETKGEKAVAKAKKDLTESMASVAEIFSAMPYFLSEDFSLVDASVAPILWRLRHYGIEMPKEAKAINSYADRLFEREGFVLSLTEAERELRL</sequence>
<dbReference type="InterPro" id="IPR004046">
    <property type="entry name" value="GST_C"/>
</dbReference>
<evidence type="ECO:0000313" key="3">
    <source>
        <dbReference type="EMBL" id="VAW52405.1"/>
    </source>
</evidence>
<dbReference type="InterPro" id="IPR036249">
    <property type="entry name" value="Thioredoxin-like_sf"/>
</dbReference>
<dbReference type="SFLD" id="SFLDG00358">
    <property type="entry name" value="Main_(cytGST)"/>
    <property type="match status" value="1"/>
</dbReference>
<accession>A0A3B0W8Y8</accession>
<evidence type="ECO:0000259" key="2">
    <source>
        <dbReference type="PROSITE" id="PS50405"/>
    </source>
</evidence>
<dbReference type="AlphaFoldDB" id="A0A3B0W8Y8"/>
<proteinExistence type="predicted"/>
<feature type="domain" description="GST N-terminal" evidence="1">
    <location>
        <begin position="1"/>
        <end position="77"/>
    </location>
</feature>
<dbReference type="Gene3D" id="3.40.30.10">
    <property type="entry name" value="Glutaredoxin"/>
    <property type="match status" value="1"/>
</dbReference>
<dbReference type="PANTHER" id="PTHR43968">
    <property type="match status" value="1"/>
</dbReference>
<dbReference type="SFLD" id="SFLDS00019">
    <property type="entry name" value="Glutathione_Transferase_(cytos"/>
    <property type="match status" value="1"/>
</dbReference>